<dbReference type="KEGG" id="tkr:C7K43_11825"/>
<comment type="caution">
    <text evidence="4">The sequence shown here is derived from an EMBL/GenBank/DDBJ whole genome shotgun (WGS) entry which is preliminary data.</text>
</comment>
<dbReference type="InterPro" id="IPR025736">
    <property type="entry name" value="PucR_C-HTH_dom"/>
</dbReference>
<dbReference type="InterPro" id="IPR012914">
    <property type="entry name" value="PucR_dom"/>
</dbReference>
<evidence type="ECO:0000313" key="3">
    <source>
        <dbReference type="EMBL" id="GEQ49207.1"/>
    </source>
</evidence>
<protein>
    <recommendedName>
        <fullName evidence="7">PucR family transcriptional regulator</fullName>
    </recommendedName>
</protein>
<dbReference type="InterPro" id="IPR042070">
    <property type="entry name" value="PucR_C-HTH_sf"/>
</dbReference>
<feature type="domain" description="Purine catabolism PurC-like" evidence="1">
    <location>
        <begin position="8"/>
        <end position="139"/>
    </location>
</feature>
<gene>
    <name evidence="3" type="ORF">TK11N_10590</name>
    <name evidence="4" type="ORF">TK2N_11920</name>
</gene>
<dbReference type="EMBL" id="BKBO01000013">
    <property type="protein sequence ID" value="GEQ49207.1"/>
    <property type="molecule type" value="Genomic_DNA"/>
</dbReference>
<evidence type="ECO:0000313" key="4">
    <source>
        <dbReference type="EMBL" id="GEQ54348.1"/>
    </source>
</evidence>
<organism evidence="4 5">
    <name type="scientific">Tetragenococcus koreensis</name>
    <dbReference type="NCBI Taxonomy" id="290335"/>
    <lineage>
        <taxon>Bacteria</taxon>
        <taxon>Bacillati</taxon>
        <taxon>Bacillota</taxon>
        <taxon>Bacilli</taxon>
        <taxon>Lactobacillales</taxon>
        <taxon>Enterococcaceae</taxon>
        <taxon>Tetragenococcus</taxon>
    </lineage>
</organism>
<dbReference type="PANTHER" id="PTHR33744:SF16">
    <property type="entry name" value="CARBOHYDRATE DIACID REGULATOR"/>
    <property type="match status" value="1"/>
</dbReference>
<dbReference type="AlphaFoldDB" id="A0AAN4RLU9"/>
<keyword evidence="6" id="KW-1185">Reference proteome</keyword>
<evidence type="ECO:0000313" key="6">
    <source>
        <dbReference type="Proteomes" id="UP000886607"/>
    </source>
</evidence>
<sequence>MSVKFKALLSLPSLREAEVVAGEAGLEKQVTSISVLEQSNVTKLNKGLFNQADQYGSEVVISGLMTISHDVDAQVQTIKHLHHEGEIGLILYYVGVFIPEVDQRLIEICNELNFPLIVMPKGEPSLRYSEVIYEVIEVIVRQEMEDASFSKQMLEQISKLPTSQRNADTMLKMLTDRTRSSIVLTDIRDQILNTETWPRINTLDLVYMISQTTNSDIQEVEEVSIVKRPIYHNGMEAMQLYMFKENQPLTENMVKQTAEVVQIFMNLWGQNHEIVNTQELVKAILHDESVKMRRLGAILHIDVGSISNVWFIHVAKPALRNEVMEWLKEELSLRFNVLLVELFGPTIAVFMDAGKMHENIETIAFEVSHHLQKEKVKHTIVQYLGMNTTTDVQAAYIKMEEHLAQVELLYPQQVIFTQLHFQFATECEKIIVEGERSIRQALVPLQPLMQHEELLDTLAIFLLDAENHYAKAGELLFVHMNTIKYRIKRINEIVHYSVTKLPESLTYYRAIAIWRLLKNTEKG</sequence>
<name>A0AAN4RLU9_9ENTE</name>
<dbReference type="Proteomes" id="UP000886597">
    <property type="component" value="Unassembled WGS sequence"/>
</dbReference>
<evidence type="ECO:0008006" key="7">
    <source>
        <dbReference type="Google" id="ProtNLM"/>
    </source>
</evidence>
<accession>A0AAN4RLU9</accession>
<dbReference type="Proteomes" id="UP000886607">
    <property type="component" value="Unassembled WGS sequence"/>
</dbReference>
<dbReference type="EMBL" id="BKBQ01000015">
    <property type="protein sequence ID" value="GEQ54348.1"/>
    <property type="molecule type" value="Genomic_DNA"/>
</dbReference>
<evidence type="ECO:0000259" key="1">
    <source>
        <dbReference type="Pfam" id="PF07905"/>
    </source>
</evidence>
<dbReference type="InterPro" id="IPR051448">
    <property type="entry name" value="CdaR-like_regulators"/>
</dbReference>
<dbReference type="Gene3D" id="1.10.10.2840">
    <property type="entry name" value="PucR C-terminal helix-turn-helix domain"/>
    <property type="match status" value="1"/>
</dbReference>
<feature type="domain" description="PucR C-terminal helix-turn-helix" evidence="2">
    <location>
        <begin position="454"/>
        <end position="511"/>
    </location>
</feature>
<evidence type="ECO:0000259" key="2">
    <source>
        <dbReference type="Pfam" id="PF13556"/>
    </source>
</evidence>
<dbReference type="Pfam" id="PF13556">
    <property type="entry name" value="HTH_30"/>
    <property type="match status" value="1"/>
</dbReference>
<dbReference type="Pfam" id="PF07905">
    <property type="entry name" value="PucR"/>
    <property type="match status" value="1"/>
</dbReference>
<reference evidence="4" key="1">
    <citation type="submission" date="2019-08" db="EMBL/GenBank/DDBJ databases">
        <authorList>
            <person name="Ishikawa M."/>
            <person name="Suzuki T."/>
            <person name="Matsutani M."/>
        </authorList>
    </citation>
    <scope>NUCLEOTIDE SEQUENCE</scope>
    <source>
        <strain evidence="4">7C1</strain>
        <strain evidence="3">8C4</strain>
    </source>
</reference>
<dbReference type="PANTHER" id="PTHR33744">
    <property type="entry name" value="CARBOHYDRATE DIACID REGULATOR"/>
    <property type="match status" value="1"/>
</dbReference>
<reference evidence="4" key="2">
    <citation type="journal article" date="2020" name="Int. Dairy J.">
        <title>Lactic acid bacterial diversity in Brie cheese focusing on salt concentration and pH of isolation medium and characterisation of halophilic and alkaliphilic lactic acid bacterial isolates.</title>
        <authorList>
            <person name="Unno R."/>
            <person name="Matsutani M."/>
            <person name="Suzuki T."/>
            <person name="Kodama K."/>
            <person name="Matsushita H."/>
            <person name="Yamasato K."/>
            <person name="Koizumi Y."/>
            <person name="Ishikawa M."/>
        </authorList>
    </citation>
    <scope>NUCLEOTIDE SEQUENCE</scope>
    <source>
        <strain evidence="4">7C1</strain>
        <strain evidence="3">8C4</strain>
    </source>
</reference>
<proteinExistence type="predicted"/>
<evidence type="ECO:0000313" key="5">
    <source>
        <dbReference type="Proteomes" id="UP000886597"/>
    </source>
</evidence>